<evidence type="ECO:0000313" key="15">
    <source>
        <dbReference type="Proteomes" id="UP000759131"/>
    </source>
</evidence>
<dbReference type="PANTHER" id="PTHR11705">
    <property type="entry name" value="PROTEASE FAMILY M14 CARBOXYPEPTIDASE A,B"/>
    <property type="match status" value="1"/>
</dbReference>
<keyword evidence="15" id="KW-1185">Reference proteome</keyword>
<dbReference type="AlphaFoldDB" id="A0A7R9L1F2"/>
<dbReference type="FunFam" id="3.40.630.10:FF:000084">
    <property type="entry name" value="Carboxypeptidase B2"/>
    <property type="match status" value="1"/>
</dbReference>
<evidence type="ECO:0000256" key="11">
    <source>
        <dbReference type="PROSITE-ProRule" id="PRU01379"/>
    </source>
</evidence>
<dbReference type="EMBL" id="OC867214">
    <property type="protein sequence ID" value="CAD7633381.1"/>
    <property type="molecule type" value="Genomic_DNA"/>
</dbReference>
<accession>A0A7R9L1F2</accession>
<keyword evidence="3" id="KW-0121">Carboxypeptidase</keyword>
<evidence type="ECO:0000256" key="7">
    <source>
        <dbReference type="ARBA" id="ARBA00022801"/>
    </source>
</evidence>
<proteinExistence type="inferred from homology"/>
<dbReference type="Gene3D" id="3.40.630.10">
    <property type="entry name" value="Zn peptidases"/>
    <property type="match status" value="1"/>
</dbReference>
<comment type="similarity">
    <text evidence="2 11">Belongs to the peptidase M14 family.</text>
</comment>
<dbReference type="GO" id="GO:0005615">
    <property type="term" value="C:extracellular space"/>
    <property type="evidence" value="ECO:0007669"/>
    <property type="project" value="TreeGrafter"/>
</dbReference>
<keyword evidence="9" id="KW-0482">Metalloprotease</keyword>
<name>A0A7R9L1F2_9ACAR</name>
<comment type="caution">
    <text evidence="11">Lacks conserved residue(s) required for the propagation of feature annotation.</text>
</comment>
<evidence type="ECO:0000313" key="14">
    <source>
        <dbReference type="EMBL" id="CAD7633381.1"/>
    </source>
</evidence>
<evidence type="ECO:0000256" key="2">
    <source>
        <dbReference type="ARBA" id="ARBA00005988"/>
    </source>
</evidence>
<evidence type="ECO:0000256" key="10">
    <source>
        <dbReference type="ARBA" id="ARBA00023157"/>
    </source>
</evidence>
<evidence type="ECO:0000256" key="3">
    <source>
        <dbReference type="ARBA" id="ARBA00022645"/>
    </source>
</evidence>
<evidence type="ECO:0000256" key="9">
    <source>
        <dbReference type="ARBA" id="ARBA00023049"/>
    </source>
</evidence>
<comment type="cofactor">
    <cofactor evidence="1">
        <name>Zn(2+)</name>
        <dbReference type="ChEBI" id="CHEBI:29105"/>
    </cofactor>
</comment>
<dbReference type="SUPFAM" id="SSF53187">
    <property type="entry name" value="Zn-dependent exopeptidases"/>
    <property type="match status" value="1"/>
</dbReference>
<dbReference type="SMART" id="SM00631">
    <property type="entry name" value="Zn_pept"/>
    <property type="match status" value="1"/>
</dbReference>
<dbReference type="PROSITE" id="PS52035">
    <property type="entry name" value="PEPTIDASE_M14"/>
    <property type="match status" value="1"/>
</dbReference>
<dbReference type="GO" id="GO:0008270">
    <property type="term" value="F:zinc ion binding"/>
    <property type="evidence" value="ECO:0007669"/>
    <property type="project" value="InterPro"/>
</dbReference>
<gene>
    <name evidence="14" type="ORF">OSB1V03_LOCUS13778</name>
</gene>
<evidence type="ECO:0000256" key="4">
    <source>
        <dbReference type="ARBA" id="ARBA00022670"/>
    </source>
</evidence>
<evidence type="ECO:0000256" key="6">
    <source>
        <dbReference type="ARBA" id="ARBA00022729"/>
    </source>
</evidence>
<keyword evidence="7" id="KW-0378">Hydrolase</keyword>
<reference evidence="14" key="1">
    <citation type="submission" date="2020-11" db="EMBL/GenBank/DDBJ databases">
        <authorList>
            <person name="Tran Van P."/>
        </authorList>
    </citation>
    <scope>NUCLEOTIDE SEQUENCE</scope>
</reference>
<keyword evidence="8" id="KW-0862">Zinc</keyword>
<keyword evidence="4" id="KW-0645">Protease</keyword>
<protein>
    <recommendedName>
        <fullName evidence="13">Peptidase M14 domain-containing protein</fullName>
    </recommendedName>
</protein>
<feature type="domain" description="Peptidase M14" evidence="13">
    <location>
        <begin position="163"/>
        <end position="447"/>
    </location>
</feature>
<dbReference type="InterPro" id="IPR000834">
    <property type="entry name" value="Peptidase_M14"/>
</dbReference>
<sequence>MIELSTNKNFNYERMDDSDDDEIYRATSRRNIKPNKTIFKKLQPFLIVLFLLTILVIIVFITIGVVMAYERPANYTGHKVYKLLPLSIRDLNAIIGIEKKYQDPLEPVLIQISSPEEETLIKEELTQLNINFTVSIEDLQKAIEEERVEHQKHSNETEFNFSRYHTYYEIMEFLENNVIKSDFVNIDSIGKSFEGRKIPIIRISSDLKNNTKPVILIDSLIHSKEWVTGSTTLHIMNQLIANQSLRYLIENFEFNLIPIFNPDGYAYSWRSDRLWRKSRSFSITSFLCRGVDLNRNFETNFGTESDEELNSCSDYYSGDYPYSEPEVIAFREFTFKLSLTNRLKAYFSLHSFKQQILYPSDEYNQEFAENSTELQNLAQLAANAIHSHSESAYGSSIDWIHNHLKVKTSFEFKLRDLGEFGYLLPKEMIVPTAQEVLEAIKAILNSSQFVQTLN</sequence>
<evidence type="ECO:0000256" key="1">
    <source>
        <dbReference type="ARBA" id="ARBA00001947"/>
    </source>
</evidence>
<dbReference type="GO" id="GO:0004181">
    <property type="term" value="F:metallocarboxypeptidase activity"/>
    <property type="evidence" value="ECO:0007669"/>
    <property type="project" value="InterPro"/>
</dbReference>
<dbReference type="EMBL" id="CAJPIZ010012639">
    <property type="protein sequence ID" value="CAG2113811.1"/>
    <property type="molecule type" value="Genomic_DNA"/>
</dbReference>
<keyword evidence="12" id="KW-0812">Transmembrane</keyword>
<evidence type="ECO:0000256" key="8">
    <source>
        <dbReference type="ARBA" id="ARBA00022833"/>
    </source>
</evidence>
<dbReference type="InterPro" id="IPR036990">
    <property type="entry name" value="M14A-like_propep"/>
</dbReference>
<keyword evidence="10" id="KW-1015">Disulfide bond</keyword>
<dbReference type="PROSITE" id="PS00132">
    <property type="entry name" value="CARBOXYPEPT_ZN_1"/>
    <property type="match status" value="1"/>
</dbReference>
<feature type="transmembrane region" description="Helical" evidence="12">
    <location>
        <begin position="45"/>
        <end position="69"/>
    </location>
</feature>
<dbReference type="GO" id="GO:0006508">
    <property type="term" value="P:proteolysis"/>
    <property type="evidence" value="ECO:0007669"/>
    <property type="project" value="UniProtKB-KW"/>
</dbReference>
<keyword evidence="6" id="KW-0732">Signal</keyword>
<keyword evidence="5" id="KW-0479">Metal-binding</keyword>
<dbReference type="Proteomes" id="UP000759131">
    <property type="component" value="Unassembled WGS sequence"/>
</dbReference>
<dbReference type="SUPFAM" id="SSF54897">
    <property type="entry name" value="Protease propeptides/inhibitors"/>
    <property type="match status" value="1"/>
</dbReference>
<evidence type="ECO:0000256" key="5">
    <source>
        <dbReference type="ARBA" id="ARBA00022723"/>
    </source>
</evidence>
<dbReference type="Gene3D" id="3.30.70.340">
    <property type="entry name" value="Metallocarboxypeptidase-like"/>
    <property type="match status" value="1"/>
</dbReference>
<keyword evidence="12" id="KW-0472">Membrane</keyword>
<dbReference type="PANTHER" id="PTHR11705:SF91">
    <property type="entry name" value="FI01817P-RELATED"/>
    <property type="match status" value="1"/>
</dbReference>
<organism evidence="14">
    <name type="scientific">Medioppia subpectinata</name>
    <dbReference type="NCBI Taxonomy" id="1979941"/>
    <lineage>
        <taxon>Eukaryota</taxon>
        <taxon>Metazoa</taxon>
        <taxon>Ecdysozoa</taxon>
        <taxon>Arthropoda</taxon>
        <taxon>Chelicerata</taxon>
        <taxon>Arachnida</taxon>
        <taxon>Acari</taxon>
        <taxon>Acariformes</taxon>
        <taxon>Sarcoptiformes</taxon>
        <taxon>Oribatida</taxon>
        <taxon>Brachypylina</taxon>
        <taxon>Oppioidea</taxon>
        <taxon>Oppiidae</taxon>
        <taxon>Medioppia</taxon>
    </lineage>
</organism>
<evidence type="ECO:0000259" key="13">
    <source>
        <dbReference type="PROSITE" id="PS52035"/>
    </source>
</evidence>
<dbReference type="InterPro" id="IPR057246">
    <property type="entry name" value="CARBOXYPEPT_ZN_1"/>
</dbReference>
<dbReference type="OrthoDB" id="6377429at2759"/>
<dbReference type="PRINTS" id="PR00765">
    <property type="entry name" value="CRBOXYPTASEA"/>
</dbReference>
<keyword evidence="12" id="KW-1133">Transmembrane helix</keyword>
<evidence type="ECO:0000256" key="12">
    <source>
        <dbReference type="SAM" id="Phobius"/>
    </source>
</evidence>
<dbReference type="Pfam" id="PF00246">
    <property type="entry name" value="Peptidase_M14"/>
    <property type="match status" value="1"/>
</dbReference>